<protein>
    <submittedName>
        <fullName evidence="1">WGS project CBMI000000000 data, contig CS3069_c003874</fullName>
    </submittedName>
</protein>
<dbReference type="AlphaFoldDB" id="A0A090MIB2"/>
<name>A0A090MIB2_9HYPO</name>
<evidence type="ECO:0000313" key="1">
    <source>
        <dbReference type="EMBL" id="CEG05405.1"/>
    </source>
</evidence>
<comment type="caution">
    <text evidence="1">The sequence shown here is derived from an EMBL/GenBank/DDBJ whole genome shotgun (WGS) entry which is preliminary data.</text>
</comment>
<organism evidence="1">
    <name type="scientific">Fusarium clavum</name>
    <dbReference type="NCBI Taxonomy" id="2594811"/>
    <lineage>
        <taxon>Eukaryota</taxon>
        <taxon>Fungi</taxon>
        <taxon>Dikarya</taxon>
        <taxon>Ascomycota</taxon>
        <taxon>Pezizomycotina</taxon>
        <taxon>Sordariomycetes</taxon>
        <taxon>Hypocreomycetidae</taxon>
        <taxon>Hypocreales</taxon>
        <taxon>Nectriaceae</taxon>
        <taxon>Fusarium</taxon>
        <taxon>Fusarium incarnatum-equiseti species complex</taxon>
    </lineage>
</organism>
<sequence>MEMEMELDVGNRTVYLACVCKLVSVVWSGINSCFVLPWLAINPNAKLLPHPSLPVSSQQTYAAVPSPAIGPVRHTQSCLITDEASVEVYLPSKLVTSVRNIDKCHP</sequence>
<accession>A0A090MIB2</accession>
<proteinExistence type="predicted"/>
<dbReference type="EMBL" id="CBMI010003872">
    <property type="protein sequence ID" value="CEG05405.1"/>
    <property type="molecule type" value="Genomic_DNA"/>
</dbReference>
<reference evidence="1" key="1">
    <citation type="submission" date="2013-05" db="EMBL/GenBank/DDBJ databases">
        <title>Draft genome sequences of six wheat associated Fusarium spp. isolates.</title>
        <authorList>
            <person name="Moolhuijzen P.M."/>
            <person name="Manners J.M."/>
            <person name="Wilcox S."/>
            <person name="Bellgard M.I."/>
            <person name="Gardiner D.M."/>
        </authorList>
    </citation>
    <scope>NUCLEOTIDE SEQUENCE</scope>
    <source>
        <strain evidence="1">CS3069</strain>
    </source>
</reference>
<gene>
    <name evidence="1" type="ORF">BN850_0112310</name>
</gene>